<dbReference type="InterPro" id="IPR038147">
    <property type="entry name" value="Cox_sf"/>
</dbReference>
<dbReference type="Gene3D" id="6.10.200.10">
    <property type="entry name" value="Regulatory phage protein Cox"/>
    <property type="match status" value="1"/>
</dbReference>
<dbReference type="AlphaFoldDB" id="A0A5U6SRU2"/>
<proteinExistence type="predicted"/>
<name>A0A5U6SRU2_SALER</name>
<sequence>MQNVSAEDVLSESGQVDKETGELEVGSESPQLMDLINLLSALDPQSPQGCKKSRLRLEGPIAAVAFLDKAAAYVGLTREALATALRRGEMPGHKKRKNPEDESSGGDWIFNVKAWNELADQLPELEPPEWHHWKDYWTYDRGSRKFQRVKKEDCLKVKGKRVYKPRKSKLEQANNL</sequence>
<dbReference type="EMBL" id="AAGRCI010000010">
    <property type="protein sequence ID" value="EBR0844248.1"/>
    <property type="molecule type" value="Genomic_DNA"/>
</dbReference>
<protein>
    <submittedName>
        <fullName evidence="2">Transcriptional regulator</fullName>
    </submittedName>
</protein>
<comment type="caution">
    <text evidence="2">The sequence shown here is derived from an EMBL/GenBank/DDBJ whole genome shotgun (WGS) entry which is preliminary data.</text>
</comment>
<organism evidence="2">
    <name type="scientific">Salmonella enterica</name>
    <name type="common">Salmonella choleraesuis</name>
    <dbReference type="NCBI Taxonomy" id="28901"/>
    <lineage>
        <taxon>Bacteria</taxon>
        <taxon>Pseudomonadati</taxon>
        <taxon>Pseudomonadota</taxon>
        <taxon>Gammaproteobacteria</taxon>
        <taxon>Enterobacterales</taxon>
        <taxon>Enterobacteriaceae</taxon>
        <taxon>Salmonella</taxon>
    </lineage>
</organism>
<evidence type="ECO:0000313" key="2">
    <source>
        <dbReference type="EMBL" id="EBR0844248.1"/>
    </source>
</evidence>
<accession>A0A5U6SRU2</accession>
<reference evidence="2" key="1">
    <citation type="submission" date="2018-07" db="EMBL/GenBank/DDBJ databases">
        <authorList>
            <consortium name="GenomeTrakr network: Whole genome sequencing for foodborne pathogen traceback"/>
        </authorList>
    </citation>
    <scope>NUCLEOTIDE SEQUENCE</scope>
    <source>
        <strain evidence="2">CFSAN056582</strain>
    </source>
</reference>
<gene>
    <name evidence="2" type="ORF">BRO79_12330</name>
</gene>
<evidence type="ECO:0000256" key="1">
    <source>
        <dbReference type="SAM" id="MobiDB-lite"/>
    </source>
</evidence>
<feature type="region of interest" description="Disordered" evidence="1">
    <location>
        <begin position="1"/>
        <end position="29"/>
    </location>
</feature>